<name>A0A9D4UMN0_ADICA</name>
<gene>
    <name evidence="3" type="ORF">GOP47_0015066</name>
</gene>
<evidence type="ECO:0000313" key="3">
    <source>
        <dbReference type="EMBL" id="KAI5070723.1"/>
    </source>
</evidence>
<organism evidence="3 4">
    <name type="scientific">Adiantum capillus-veneris</name>
    <name type="common">Maidenhair fern</name>
    <dbReference type="NCBI Taxonomy" id="13818"/>
    <lineage>
        <taxon>Eukaryota</taxon>
        <taxon>Viridiplantae</taxon>
        <taxon>Streptophyta</taxon>
        <taxon>Embryophyta</taxon>
        <taxon>Tracheophyta</taxon>
        <taxon>Polypodiopsida</taxon>
        <taxon>Polypodiidae</taxon>
        <taxon>Polypodiales</taxon>
        <taxon>Pteridineae</taxon>
        <taxon>Pteridaceae</taxon>
        <taxon>Vittarioideae</taxon>
        <taxon>Adiantum</taxon>
    </lineage>
</organism>
<comment type="caution">
    <text evidence="3">The sequence shown here is derived from an EMBL/GenBank/DDBJ whole genome shotgun (WGS) entry which is preliminary data.</text>
</comment>
<evidence type="ECO:0000256" key="1">
    <source>
        <dbReference type="SAM" id="Coils"/>
    </source>
</evidence>
<reference evidence="3" key="1">
    <citation type="submission" date="2021-01" db="EMBL/GenBank/DDBJ databases">
        <title>Adiantum capillus-veneris genome.</title>
        <authorList>
            <person name="Fang Y."/>
            <person name="Liao Q."/>
        </authorList>
    </citation>
    <scope>NUCLEOTIDE SEQUENCE</scope>
    <source>
        <strain evidence="3">H3</strain>
        <tissue evidence="3">Leaf</tissue>
    </source>
</reference>
<evidence type="ECO:0000256" key="2">
    <source>
        <dbReference type="SAM" id="Phobius"/>
    </source>
</evidence>
<keyword evidence="4" id="KW-1185">Reference proteome</keyword>
<accession>A0A9D4UMN0</accession>
<keyword evidence="2" id="KW-0812">Transmembrane</keyword>
<proteinExistence type="predicted"/>
<dbReference type="PANTHER" id="PTHR33287:SF11">
    <property type="entry name" value="OS03G0778400 PROTEIN"/>
    <property type="match status" value="1"/>
</dbReference>
<feature type="coiled-coil region" evidence="1">
    <location>
        <begin position="20"/>
        <end position="47"/>
    </location>
</feature>
<dbReference type="EMBL" id="JABFUD020000014">
    <property type="protein sequence ID" value="KAI5070723.1"/>
    <property type="molecule type" value="Genomic_DNA"/>
</dbReference>
<protein>
    <submittedName>
        <fullName evidence="3">Uncharacterized protein</fullName>
    </submittedName>
</protein>
<evidence type="ECO:0000313" key="4">
    <source>
        <dbReference type="Proteomes" id="UP000886520"/>
    </source>
</evidence>
<dbReference type="PANTHER" id="PTHR33287">
    <property type="entry name" value="OS03G0453550 PROTEIN"/>
    <property type="match status" value="1"/>
</dbReference>
<sequence length="190" mass="21026">MGKKEVLLGLHESAAHNGQVQAWEADIKAFETLKADYEDELRRVRSEAYQVATMYAVFQGVILTAISQRTLLTCSLSWSPASISISASVAAFLVIADKLKSIGEVEEDIRTTGLSMSALQGCLDKVDEEGCELDLDTFLPEVEYQRFECAGYRFILSRDGLCALLFLAIFSFVVSCFSIITLCKHCSRCN</sequence>
<keyword evidence="2" id="KW-1133">Transmembrane helix</keyword>
<dbReference type="Proteomes" id="UP000886520">
    <property type="component" value="Chromosome 14"/>
</dbReference>
<dbReference type="OrthoDB" id="1920609at2759"/>
<keyword evidence="2" id="KW-0472">Membrane</keyword>
<feature type="transmembrane region" description="Helical" evidence="2">
    <location>
        <begin position="161"/>
        <end position="182"/>
    </location>
</feature>
<keyword evidence="1" id="KW-0175">Coiled coil</keyword>
<dbReference type="AlphaFoldDB" id="A0A9D4UMN0"/>